<dbReference type="OrthoDB" id="10031156at2759"/>
<dbReference type="PANTHER" id="PTHR47839:SF1">
    <property type="entry name" value="DOMAIN PROTEIN, PUTATIVE (AFU_ORTHOLOGUE AFUA_6G04830)-RELATED"/>
    <property type="match status" value="1"/>
</dbReference>
<accession>A0A4V5N562</accession>
<dbReference type="EMBL" id="NAJL01000047">
    <property type="protein sequence ID" value="TKA24109.1"/>
    <property type="molecule type" value="Genomic_DNA"/>
</dbReference>
<dbReference type="Pfam" id="PF12449">
    <property type="entry name" value="DUF3684"/>
    <property type="match status" value="1"/>
</dbReference>
<feature type="compositionally biased region" description="Basic and acidic residues" evidence="1">
    <location>
        <begin position="1"/>
        <end position="10"/>
    </location>
</feature>
<dbReference type="NCBIfam" id="NF047352">
    <property type="entry name" value="P_loop_sacsin"/>
    <property type="match status" value="1"/>
</dbReference>
<protein>
    <recommendedName>
        <fullName evidence="2">Sacsin/Nov domain-containing protein</fullName>
    </recommendedName>
</protein>
<feature type="compositionally biased region" description="Polar residues" evidence="1">
    <location>
        <begin position="1490"/>
        <end position="1512"/>
    </location>
</feature>
<dbReference type="InterPro" id="IPR036890">
    <property type="entry name" value="HATPase_C_sf"/>
</dbReference>
<sequence length="1753" mass="194647">MAADFARMRDQTMGSQEEEEAVTVNTRALIDKVLARYSGEWTTLRELIQNAADAQAKKATIRFETLPSASVPLPQSQDPSDHLRHVLLHHTLKTLLVTNDGELFGENDWQRLKRIAEGNPDETKIGAFGVGFYSVFADCETPFVSSGNQTMAFYWKKDSLFTRKGKLPNDHATAGTTFLLDYRNQSTPVPPLLSLCQFLATSLTFVGLECIELQLDDWSILTLNKKMAPGANVNIPKDVNPKTRDGLMKIVDVEYQNAQIDARWMNVVGWNRRMAARTNVSAPQPPDEASGGSLRSWFSRFTSGAGTSGSSASRKAQRDDEVLQQSLMEDLTGYSQATVFLRLSTVNVQTFVSKQLSAELERATKKPPPKHTRIAILTSSYDESAASVSAGAAAKQSGDIFSSVLPTKNGKIFIGFPTAQTTGLLAHISAPSVIPTVERESIDLNARYVRDWNVEMLRVAGIACRIAYTGEMVELKVKLDRQLTSTGNKKVTKEDIAAVMPAAVHAYKQYNFDESTPSAKVGSFVEEAFWMCNQKASIDVLSTRGVLPSHQVRVATEDLSFVEGIPVVPDELMLKANDFLTKLRDYGLLSDITTSDIKKELEAQALSETQVMELVKWACIKVSNSDMDARIVQTLFDGTVAGFSEEYVNTSSSPVLQLGNIKNFVNVAKIPAEMPTPPDTMPFRFTKGLNPRQLEAIGWEELQIVPWLRWVIESDGQGFGASQSLTATPAVASQVLPVISKTWEGLSNSSKQTVTELLIPRTVIPTKLGMRKPPQAYFGSVKLFEDLPTITGLQGVKEKFLAALGVRKTVELNVVFERLMAKGASQKVEEGKWSHVDLIKYLVSVKDDIPQEDLKRLRNTPICTAETQSGDQIQKSKLYRPSELYEPGEPLRRLGLPLLQWPGLYRAASPEGRFLKALGLQPFPSVPDLVNILSKAPTNSELQQSAIAYFIMNYHHNGYARHSMSDVQQAFLPVQPFAGEGDNMIAKPSQCYANPEVAALRFRVLRQDIAPHHLLFGVAMDPAIDVAAERLIKSPPATHASARQLYIYFANRLNEIGPSGHLADRLGEALIVPIAERSEKRPNGVRYISPRACYLGDGSTYGDIFDFVDFGHEANTFLLRVGSKHEPNAVELAGMLVRQPARLLQTLGSDKYLQLLRKIAESTANLKRDKPLWQQLKQSPCLLAVKEVAKIVPSDDEKVRDVEEEEMFIKEYSLASAPSMVIVDDFGTYRLFQSSLLTAPQEEVVENMYSALETPWLSKLVEDDQRMGALLRDQSSAQKLQKLIVERCRLFLHDHTADVIRHDAKWLEQNLTVKTTEFLQITRRLKGYRMHFMEKRTAALHRESKRDAVLYVTTKCDLYEVSRAIMSLLLRRPRQQDYLALETILESDLRRLKTKGYNVDRILRARAAESRIAEGERQKREEEQKKLVEAEAASRPPQDEKSLATRSNGPGPAVEPPPPETPDRSLSMPGAFADSPEPRPDASSRAKKSVFSNLSKALGLSNPSNPASQHMQNLLTSNSNNSNNPALPPDQPPPYEAHDPSDSSTLAPGTERVSSPRDLQKNLESAIAASRAYNSSSLFTQPSTTNIQDPQSYCDAKPGHDLLLLPNSNPANPIKIFLSTSSRYASNPTDFLTSYASALQTFTLLLTALSTQIFHLDPSTLQIYYDDAGPSIAFNSSGAIFCNLRFYLQLHEARMGSAEGRVEAGAFWWVTLCHELAHNLVGEHSARHSYFTEGFVARFFGGMVWWAGRQGEV</sequence>
<keyword evidence="4" id="KW-1185">Reference proteome</keyword>
<dbReference type="InterPro" id="IPR022155">
    <property type="entry name" value="DUF3684"/>
</dbReference>
<feature type="region of interest" description="Disordered" evidence="1">
    <location>
        <begin position="1412"/>
        <end position="1559"/>
    </location>
</feature>
<gene>
    <name evidence="3" type="ORF">B0A50_06849</name>
</gene>
<dbReference type="InterPro" id="IPR058210">
    <property type="entry name" value="SACS/Nov_dom"/>
</dbReference>
<feature type="compositionally biased region" description="Low complexity" evidence="1">
    <location>
        <begin position="1513"/>
        <end position="1525"/>
    </location>
</feature>
<dbReference type="Pfam" id="PF25794">
    <property type="entry name" value="SACS"/>
    <property type="match status" value="1"/>
</dbReference>
<feature type="compositionally biased region" description="Pro residues" evidence="1">
    <location>
        <begin position="1526"/>
        <end position="1535"/>
    </location>
</feature>
<reference evidence="3 4" key="1">
    <citation type="submission" date="2017-03" db="EMBL/GenBank/DDBJ databases">
        <title>Genomes of endolithic fungi from Antarctica.</title>
        <authorList>
            <person name="Coleine C."/>
            <person name="Masonjones S."/>
            <person name="Stajich J.E."/>
        </authorList>
    </citation>
    <scope>NUCLEOTIDE SEQUENCE [LARGE SCALE GENOMIC DNA]</scope>
    <source>
        <strain evidence="3 4">CCFEE 6315</strain>
    </source>
</reference>
<comment type="caution">
    <text evidence="3">The sequence shown here is derived from an EMBL/GenBank/DDBJ whole genome shotgun (WGS) entry which is preliminary data.</text>
</comment>
<proteinExistence type="predicted"/>
<evidence type="ECO:0000313" key="4">
    <source>
        <dbReference type="Proteomes" id="UP000308549"/>
    </source>
</evidence>
<feature type="domain" description="Sacsin/Nov" evidence="2">
    <location>
        <begin position="29"/>
        <end position="152"/>
    </location>
</feature>
<evidence type="ECO:0000313" key="3">
    <source>
        <dbReference type="EMBL" id="TKA24109.1"/>
    </source>
</evidence>
<dbReference type="Gene3D" id="3.30.565.10">
    <property type="entry name" value="Histidine kinase-like ATPase, C-terminal domain"/>
    <property type="match status" value="1"/>
</dbReference>
<dbReference type="PANTHER" id="PTHR47839">
    <property type="entry name" value="DOMAIN PROTEIN, PUTATIVE (AFU_ORTHOLOGUE AFUA_6G04830)-RELATED"/>
    <property type="match status" value="1"/>
</dbReference>
<organism evidence="3 4">
    <name type="scientific">Salinomyces thailandicus</name>
    <dbReference type="NCBI Taxonomy" id="706561"/>
    <lineage>
        <taxon>Eukaryota</taxon>
        <taxon>Fungi</taxon>
        <taxon>Dikarya</taxon>
        <taxon>Ascomycota</taxon>
        <taxon>Pezizomycotina</taxon>
        <taxon>Dothideomycetes</taxon>
        <taxon>Dothideomycetidae</taxon>
        <taxon>Mycosphaerellales</taxon>
        <taxon>Teratosphaeriaceae</taxon>
        <taxon>Salinomyces</taxon>
    </lineage>
</organism>
<dbReference type="Proteomes" id="UP000308549">
    <property type="component" value="Unassembled WGS sequence"/>
</dbReference>
<evidence type="ECO:0000259" key="2">
    <source>
        <dbReference type="Pfam" id="PF25794"/>
    </source>
</evidence>
<dbReference type="SUPFAM" id="SSF55874">
    <property type="entry name" value="ATPase domain of HSP90 chaperone/DNA topoisomerase II/histidine kinase"/>
    <property type="match status" value="1"/>
</dbReference>
<evidence type="ECO:0000256" key="1">
    <source>
        <dbReference type="SAM" id="MobiDB-lite"/>
    </source>
</evidence>
<feature type="region of interest" description="Disordered" evidence="1">
    <location>
        <begin position="1"/>
        <end position="20"/>
    </location>
</feature>
<name>A0A4V5N562_9PEZI</name>
<feature type="compositionally biased region" description="Basic and acidic residues" evidence="1">
    <location>
        <begin position="1412"/>
        <end position="1429"/>
    </location>
</feature>